<dbReference type="InterPro" id="IPR057326">
    <property type="entry name" value="KR_dom"/>
</dbReference>
<dbReference type="AlphaFoldDB" id="A0A975KBZ4"/>
<reference evidence="5" key="1">
    <citation type="submission" date="2021-04" db="EMBL/GenBank/DDBJ databases">
        <title>Isolation of p-tert-butylphenol degrading bacteria Sphingobium phenoxybenzoativorans Tas13 from active sludge.</title>
        <authorList>
            <person name="Li Y."/>
        </authorList>
    </citation>
    <scope>NUCLEOTIDE SEQUENCE</scope>
    <source>
        <strain evidence="5">Tas13</strain>
    </source>
</reference>
<dbReference type="RefSeq" id="WP_070154552.1">
    <property type="nucleotide sequence ID" value="NZ_CP073910.1"/>
</dbReference>
<keyword evidence="2" id="KW-0560">Oxidoreductase</keyword>
<evidence type="ECO:0000256" key="2">
    <source>
        <dbReference type="ARBA" id="ARBA00023002"/>
    </source>
</evidence>
<dbReference type="PANTHER" id="PTHR43976:SF16">
    <property type="entry name" value="SHORT-CHAIN DEHYDROGENASE_REDUCTASE FAMILY PROTEIN"/>
    <property type="match status" value="1"/>
</dbReference>
<dbReference type="SMART" id="SM00822">
    <property type="entry name" value="PKS_KR"/>
    <property type="match status" value="1"/>
</dbReference>
<evidence type="ECO:0000256" key="3">
    <source>
        <dbReference type="RuleBase" id="RU000363"/>
    </source>
</evidence>
<accession>A0A975KBZ4</accession>
<dbReference type="Proteomes" id="UP000681425">
    <property type="component" value="Chromosome"/>
</dbReference>
<dbReference type="InterPro" id="IPR002347">
    <property type="entry name" value="SDR_fam"/>
</dbReference>
<dbReference type="GO" id="GO:0016491">
    <property type="term" value="F:oxidoreductase activity"/>
    <property type="evidence" value="ECO:0007669"/>
    <property type="project" value="UniProtKB-KW"/>
</dbReference>
<organism evidence="5 6">
    <name type="scientific">Sphingobium phenoxybenzoativorans</name>
    <dbReference type="NCBI Taxonomy" id="1592790"/>
    <lineage>
        <taxon>Bacteria</taxon>
        <taxon>Pseudomonadati</taxon>
        <taxon>Pseudomonadota</taxon>
        <taxon>Alphaproteobacteria</taxon>
        <taxon>Sphingomonadales</taxon>
        <taxon>Sphingomonadaceae</taxon>
        <taxon>Sphingobium</taxon>
    </lineage>
</organism>
<dbReference type="EMBL" id="CP073910">
    <property type="protein sequence ID" value="QUT07863.1"/>
    <property type="molecule type" value="Genomic_DNA"/>
</dbReference>
<name>A0A975KBZ4_9SPHN</name>
<gene>
    <name evidence="5" type="ORF">KFK14_11020</name>
</gene>
<dbReference type="PANTHER" id="PTHR43976">
    <property type="entry name" value="SHORT CHAIN DEHYDROGENASE"/>
    <property type="match status" value="1"/>
</dbReference>
<dbReference type="Gene3D" id="3.40.50.720">
    <property type="entry name" value="NAD(P)-binding Rossmann-like Domain"/>
    <property type="match status" value="1"/>
</dbReference>
<proteinExistence type="inferred from homology"/>
<dbReference type="KEGG" id="spph:KFK14_11020"/>
<evidence type="ECO:0000313" key="6">
    <source>
        <dbReference type="Proteomes" id="UP000681425"/>
    </source>
</evidence>
<comment type="similarity">
    <text evidence="1 3">Belongs to the short-chain dehydrogenases/reductases (SDR) family.</text>
</comment>
<dbReference type="Pfam" id="PF00106">
    <property type="entry name" value="adh_short"/>
    <property type="match status" value="1"/>
</dbReference>
<dbReference type="CDD" id="cd05374">
    <property type="entry name" value="17beta-HSD-like_SDR_c"/>
    <property type="match status" value="1"/>
</dbReference>
<dbReference type="SUPFAM" id="SSF51735">
    <property type="entry name" value="NAD(P)-binding Rossmann-fold domains"/>
    <property type="match status" value="1"/>
</dbReference>
<evidence type="ECO:0000256" key="1">
    <source>
        <dbReference type="ARBA" id="ARBA00006484"/>
    </source>
</evidence>
<dbReference type="PROSITE" id="PS00061">
    <property type="entry name" value="ADH_SHORT"/>
    <property type="match status" value="1"/>
</dbReference>
<sequence length="276" mass="28770">MTRTWLITGAASGLGREIARAALAAGDKAILADRNPSGAAEVVAAYPDRASAVQLDVTDAAQIRGVVGDLLSQHGAIDVLVNAAGRGHIGSVEDTPEKDLRSLMELIFYGPVALIQAVLPKMRERGSGAIVNISSQAGQMSVPGMSAYSAGKFALEGLSIALAEEVRPLGIKVMVPQPGAMRTNFAGPAITQSPFGPAYNPTVGGLIEHVEEVAGNEKGDPAKIARAIVAVLDADDTPFRLPFTSGAFDALVASAEQTLQERKRWEAVSRGVEFDT</sequence>
<dbReference type="PRINTS" id="PR00080">
    <property type="entry name" value="SDRFAMILY"/>
</dbReference>
<evidence type="ECO:0000313" key="5">
    <source>
        <dbReference type="EMBL" id="QUT07863.1"/>
    </source>
</evidence>
<keyword evidence="6" id="KW-1185">Reference proteome</keyword>
<dbReference type="InterPro" id="IPR020904">
    <property type="entry name" value="Sc_DH/Rdtase_CS"/>
</dbReference>
<dbReference type="OrthoDB" id="9793825at2"/>
<dbReference type="InterPro" id="IPR036291">
    <property type="entry name" value="NAD(P)-bd_dom_sf"/>
</dbReference>
<dbReference type="InterPro" id="IPR051911">
    <property type="entry name" value="SDR_oxidoreductase"/>
</dbReference>
<dbReference type="PRINTS" id="PR00081">
    <property type="entry name" value="GDHRDH"/>
</dbReference>
<feature type="domain" description="Ketoreductase" evidence="4">
    <location>
        <begin position="3"/>
        <end position="169"/>
    </location>
</feature>
<protein>
    <submittedName>
        <fullName evidence="5">SDR family NAD(P)-dependent oxidoreductase</fullName>
    </submittedName>
</protein>
<evidence type="ECO:0000259" key="4">
    <source>
        <dbReference type="SMART" id="SM00822"/>
    </source>
</evidence>